<evidence type="ECO:0000256" key="1">
    <source>
        <dbReference type="SAM" id="Coils"/>
    </source>
</evidence>
<dbReference type="OMA" id="RIVDIKH"/>
<sequence length="181" mass="20681">MFEDNLLKSVQDHLRISEEDMQISSMKKAVNVEKLTELVAACRAYEKEMSSLKRDVEGATHEINRARSRITELKCQCDARPGSSNFRKLLLRAKTASPNFETEASSSGYQQVRRQLQFDSAYCSFHRCMKFETTSDVRIVDIKHCLLELLRIASHDYSGLLKSANAMLEDEVGRRRALTSL</sequence>
<dbReference type="EMBL" id="CP000582">
    <property type="protein sequence ID" value="ABO94734.1"/>
    <property type="molecule type" value="Genomic_DNA"/>
</dbReference>
<dbReference type="HOGENOM" id="CLU_1491422_0_0_1"/>
<dbReference type="Proteomes" id="UP000001568">
    <property type="component" value="Chromosome 2"/>
</dbReference>
<protein>
    <submittedName>
        <fullName evidence="2">Uncharacterized protein</fullName>
    </submittedName>
</protein>
<reference evidence="2 3" key="1">
    <citation type="journal article" date="2007" name="Proc. Natl. Acad. Sci. U.S.A.">
        <title>The tiny eukaryote Ostreococcus provides genomic insights into the paradox of plankton speciation.</title>
        <authorList>
            <person name="Palenik B."/>
            <person name="Grimwood J."/>
            <person name="Aerts A."/>
            <person name="Rouze P."/>
            <person name="Salamov A."/>
            <person name="Putnam N."/>
            <person name="Dupont C."/>
            <person name="Jorgensen R."/>
            <person name="Derelle E."/>
            <person name="Rombauts S."/>
            <person name="Zhou K."/>
            <person name="Otillar R."/>
            <person name="Merchant S.S."/>
            <person name="Podell S."/>
            <person name="Gaasterland T."/>
            <person name="Napoli C."/>
            <person name="Gendler K."/>
            <person name="Manuell A."/>
            <person name="Tai V."/>
            <person name="Vallon O."/>
            <person name="Piganeau G."/>
            <person name="Jancek S."/>
            <person name="Heijde M."/>
            <person name="Jabbari K."/>
            <person name="Bowler C."/>
            <person name="Lohr M."/>
            <person name="Robbens S."/>
            <person name="Werner G."/>
            <person name="Dubchak I."/>
            <person name="Pazour G.J."/>
            <person name="Ren Q."/>
            <person name="Paulsen I."/>
            <person name="Delwiche C."/>
            <person name="Schmutz J."/>
            <person name="Rokhsar D."/>
            <person name="Van de Peer Y."/>
            <person name="Moreau H."/>
            <person name="Grigoriev I.V."/>
        </authorList>
    </citation>
    <scope>NUCLEOTIDE SEQUENCE [LARGE SCALE GENOMIC DNA]</scope>
    <source>
        <strain evidence="2 3">CCE9901</strain>
    </source>
</reference>
<accession>A4RSR9</accession>
<keyword evidence="1" id="KW-0175">Coiled coil</keyword>
<name>A4RSR9_OSTLU</name>
<dbReference type="Gramene" id="ABO94734">
    <property type="protein sequence ID" value="ABO94734"/>
    <property type="gene ID" value="OSTLU_119595"/>
</dbReference>
<dbReference type="RefSeq" id="XP_001416441.1">
    <property type="nucleotide sequence ID" value="XM_001416404.1"/>
</dbReference>
<keyword evidence="3" id="KW-1185">Reference proteome</keyword>
<dbReference type="KEGG" id="olu:OSTLU_119595"/>
<organism evidence="2 3">
    <name type="scientific">Ostreococcus lucimarinus (strain CCE9901)</name>
    <dbReference type="NCBI Taxonomy" id="436017"/>
    <lineage>
        <taxon>Eukaryota</taxon>
        <taxon>Viridiplantae</taxon>
        <taxon>Chlorophyta</taxon>
        <taxon>Mamiellophyceae</taxon>
        <taxon>Mamiellales</taxon>
        <taxon>Bathycoccaceae</taxon>
        <taxon>Ostreococcus</taxon>
    </lineage>
</organism>
<gene>
    <name evidence="2" type="primary">Unk3</name>
    <name evidence="2" type="ORF">OSTLU_119595</name>
</gene>
<feature type="coiled-coil region" evidence="1">
    <location>
        <begin position="35"/>
        <end position="76"/>
    </location>
</feature>
<evidence type="ECO:0000313" key="3">
    <source>
        <dbReference type="Proteomes" id="UP000001568"/>
    </source>
</evidence>
<dbReference type="AlphaFoldDB" id="A4RSR9"/>
<dbReference type="GeneID" id="5000451"/>
<dbReference type="OrthoDB" id="10609288at2759"/>
<proteinExistence type="predicted"/>
<evidence type="ECO:0000313" key="2">
    <source>
        <dbReference type="EMBL" id="ABO94734.1"/>
    </source>
</evidence>